<dbReference type="OrthoDB" id="3687641at2759"/>
<keyword evidence="4" id="KW-1185">Reference proteome</keyword>
<evidence type="ECO:0000313" key="4">
    <source>
        <dbReference type="Proteomes" id="UP000193144"/>
    </source>
</evidence>
<dbReference type="Pfam" id="PF11807">
    <property type="entry name" value="UstYa"/>
    <property type="match status" value="1"/>
</dbReference>
<keyword evidence="2" id="KW-0812">Transmembrane</keyword>
<dbReference type="PANTHER" id="PTHR33365:SF7">
    <property type="entry name" value="TAT PATHWAY SIGNAL SEQUENCE"/>
    <property type="match status" value="1"/>
</dbReference>
<keyword evidence="2" id="KW-0472">Membrane</keyword>
<dbReference type="AlphaFoldDB" id="A0A1Y1YVW4"/>
<dbReference type="GO" id="GO:0043386">
    <property type="term" value="P:mycotoxin biosynthetic process"/>
    <property type="evidence" value="ECO:0007669"/>
    <property type="project" value="InterPro"/>
</dbReference>
<dbReference type="PANTHER" id="PTHR33365">
    <property type="entry name" value="YALI0B05434P"/>
    <property type="match status" value="1"/>
</dbReference>
<protein>
    <recommendedName>
        <fullName evidence="5">Tat pathway signal sequence</fullName>
    </recommendedName>
</protein>
<evidence type="ECO:0000313" key="3">
    <source>
        <dbReference type="EMBL" id="ORY01974.1"/>
    </source>
</evidence>
<sequence length="263" mass="30175">MPETTKTAKDQTYRLLEDSPDLYETPQDTHPFQKGIPWHVKALSTTVLVLLLYISILVTRNHLVVVRSCHAAEDADMKTLTTGALKYQTRPAWPDMTYPWNLEPSEELDAAWDNLMLAQNIRVTAQEMTRMGENTTNRARVENGDYVGVLGVWHHLHCLDHLRRMIHYDYYAANVTGKEAALYLTEHSDHCVETLRVALMCRADVALYSAEWVRSSHEPENKAIRSDANEKCVDWESLEKWALARALDPRGTRYLPGPYEHQG</sequence>
<name>A0A1Y1YVW4_9PLEO</name>
<evidence type="ECO:0000256" key="1">
    <source>
        <dbReference type="ARBA" id="ARBA00035112"/>
    </source>
</evidence>
<dbReference type="Proteomes" id="UP000193144">
    <property type="component" value="Unassembled WGS sequence"/>
</dbReference>
<evidence type="ECO:0000256" key="2">
    <source>
        <dbReference type="SAM" id="Phobius"/>
    </source>
</evidence>
<dbReference type="EMBL" id="MCFA01000163">
    <property type="protein sequence ID" value="ORY01974.1"/>
    <property type="molecule type" value="Genomic_DNA"/>
</dbReference>
<gene>
    <name evidence="3" type="ORF">BCR34DRAFT_636609</name>
</gene>
<comment type="similarity">
    <text evidence="1">Belongs to the ustYa family.</text>
</comment>
<feature type="transmembrane region" description="Helical" evidence="2">
    <location>
        <begin position="38"/>
        <end position="58"/>
    </location>
</feature>
<comment type="caution">
    <text evidence="3">The sequence shown here is derived from an EMBL/GenBank/DDBJ whole genome shotgun (WGS) entry which is preliminary data.</text>
</comment>
<keyword evidence="2" id="KW-1133">Transmembrane helix</keyword>
<reference evidence="3 4" key="1">
    <citation type="submission" date="2016-07" db="EMBL/GenBank/DDBJ databases">
        <title>Pervasive Adenine N6-methylation of Active Genes in Fungi.</title>
        <authorList>
            <consortium name="DOE Joint Genome Institute"/>
            <person name="Mondo S.J."/>
            <person name="Dannebaum R.O."/>
            <person name="Kuo R.C."/>
            <person name="Labutti K."/>
            <person name="Haridas S."/>
            <person name="Kuo A."/>
            <person name="Salamov A."/>
            <person name="Ahrendt S.R."/>
            <person name="Lipzen A."/>
            <person name="Sullivan W."/>
            <person name="Andreopoulos W.B."/>
            <person name="Clum A."/>
            <person name="Lindquist E."/>
            <person name="Daum C."/>
            <person name="Ramamoorthy G.K."/>
            <person name="Gryganskyi A."/>
            <person name="Culley D."/>
            <person name="Magnuson J.K."/>
            <person name="James T.Y."/>
            <person name="O'Malley M.A."/>
            <person name="Stajich J.E."/>
            <person name="Spatafora J.W."/>
            <person name="Visel A."/>
            <person name="Grigoriev I.V."/>
        </authorList>
    </citation>
    <scope>NUCLEOTIDE SEQUENCE [LARGE SCALE GENOMIC DNA]</scope>
    <source>
        <strain evidence="3 4">CBS 115471</strain>
    </source>
</reference>
<evidence type="ECO:0008006" key="5">
    <source>
        <dbReference type="Google" id="ProtNLM"/>
    </source>
</evidence>
<dbReference type="InterPro" id="IPR021765">
    <property type="entry name" value="UstYa-like"/>
</dbReference>
<dbReference type="STRING" id="1231657.A0A1Y1YVW4"/>
<proteinExistence type="inferred from homology"/>
<organism evidence="3 4">
    <name type="scientific">Clohesyomyces aquaticus</name>
    <dbReference type="NCBI Taxonomy" id="1231657"/>
    <lineage>
        <taxon>Eukaryota</taxon>
        <taxon>Fungi</taxon>
        <taxon>Dikarya</taxon>
        <taxon>Ascomycota</taxon>
        <taxon>Pezizomycotina</taxon>
        <taxon>Dothideomycetes</taxon>
        <taxon>Pleosporomycetidae</taxon>
        <taxon>Pleosporales</taxon>
        <taxon>Lindgomycetaceae</taxon>
        <taxon>Clohesyomyces</taxon>
    </lineage>
</organism>
<accession>A0A1Y1YVW4</accession>